<dbReference type="WBParaSite" id="SSLN_0001291901-mRNA-1">
    <property type="protein sequence ID" value="SSLN_0001291901-mRNA-1"/>
    <property type="gene ID" value="SSLN_0001291901"/>
</dbReference>
<accession>A0A183T7K1</accession>
<keyword evidence="4" id="KW-1185">Reference proteome</keyword>
<reference evidence="3 4" key="2">
    <citation type="submission" date="2018-11" db="EMBL/GenBank/DDBJ databases">
        <authorList>
            <consortium name="Pathogen Informatics"/>
        </authorList>
    </citation>
    <scope>NUCLEOTIDE SEQUENCE [LARGE SCALE GENOMIC DNA]</scope>
    <source>
        <strain evidence="3 4">NST_G2</strain>
    </source>
</reference>
<keyword evidence="1" id="KW-0175">Coiled coil</keyword>
<feature type="region of interest" description="Disordered" evidence="2">
    <location>
        <begin position="24"/>
        <end position="43"/>
    </location>
</feature>
<name>A0A183T7K1_SCHSO</name>
<dbReference type="OrthoDB" id="10415316at2759"/>
<dbReference type="Proteomes" id="UP000275846">
    <property type="component" value="Unassembled WGS sequence"/>
</dbReference>
<proteinExistence type="predicted"/>
<evidence type="ECO:0000313" key="4">
    <source>
        <dbReference type="Proteomes" id="UP000275846"/>
    </source>
</evidence>
<sequence>MSSNDCVQTDLSSVHHELQKQVFEKQSTASMTSPDLNQRQPSKSDTVIARLRKDVLEKSKQISDLEETCATAADAIRSLQDQIRQQNECCARRISELEASMAANAPPSKNVHTEGCQTESPVFMDRGIDSQSRRTCDSACQVDLEVHPDNAPSSTNSLPGFISEALLTLENTTTSDHAISAATKSTAHSTAMNRSRQIIHTAPESGIVTEVATEPYQGLSGNFRSHFDQPAARLTTVSELNNHVERLDSDLNYEFSLMVSCNLYEDGYLAFMEAVIVDGGCDERGGCTPITASLGGCVDGGSTAPHLGASHPDLVRLLDDDGCKKGRRTRSLSDCADFQLTIPPLLGLSSSGTRTNTSGAVEGVRVVTNPTFSEEGPIYLSSSKHASLCSDQSAMEACNVSTDAKGNTFASHCPTATACGMNSVPGSEASRRLDLAGRQPASHSVTGDGTESPLQQISNFFGVAPPSSDEEDWDPCQVAAKFLADERCHSARLESMLEWHLQSLRASSDLDLTARADLIARPPPVTTEPTFAPTASAEAPWLLADELRVGNDCATVFVGMSN</sequence>
<protein>
    <submittedName>
        <fullName evidence="5">FH2 domain-containing protein</fullName>
    </submittedName>
</protein>
<feature type="coiled-coil region" evidence="1">
    <location>
        <begin position="48"/>
        <end position="82"/>
    </location>
</feature>
<organism evidence="5">
    <name type="scientific">Schistocephalus solidus</name>
    <name type="common">Tapeworm</name>
    <dbReference type="NCBI Taxonomy" id="70667"/>
    <lineage>
        <taxon>Eukaryota</taxon>
        <taxon>Metazoa</taxon>
        <taxon>Spiralia</taxon>
        <taxon>Lophotrochozoa</taxon>
        <taxon>Platyhelminthes</taxon>
        <taxon>Cestoda</taxon>
        <taxon>Eucestoda</taxon>
        <taxon>Diphyllobothriidea</taxon>
        <taxon>Diphyllobothriidae</taxon>
        <taxon>Schistocephalus</taxon>
    </lineage>
</organism>
<evidence type="ECO:0000313" key="3">
    <source>
        <dbReference type="EMBL" id="VDL98834.1"/>
    </source>
</evidence>
<dbReference type="STRING" id="70667.A0A183T7K1"/>
<reference evidence="5" key="1">
    <citation type="submission" date="2016-06" db="UniProtKB">
        <authorList>
            <consortium name="WormBaseParasite"/>
        </authorList>
    </citation>
    <scope>IDENTIFICATION</scope>
</reference>
<evidence type="ECO:0000313" key="5">
    <source>
        <dbReference type="WBParaSite" id="SSLN_0001291901-mRNA-1"/>
    </source>
</evidence>
<evidence type="ECO:0000256" key="2">
    <source>
        <dbReference type="SAM" id="MobiDB-lite"/>
    </source>
</evidence>
<dbReference type="AlphaFoldDB" id="A0A183T7K1"/>
<gene>
    <name evidence="3" type="ORF">SSLN_LOCUS12449</name>
</gene>
<dbReference type="EMBL" id="UYSU01037282">
    <property type="protein sequence ID" value="VDL98834.1"/>
    <property type="molecule type" value="Genomic_DNA"/>
</dbReference>
<evidence type="ECO:0000256" key="1">
    <source>
        <dbReference type="SAM" id="Coils"/>
    </source>
</evidence>